<dbReference type="PANTHER" id="PTHR11804">
    <property type="entry name" value="PROTEASE M3 THIMET OLIGOPEPTIDASE-RELATED"/>
    <property type="match status" value="1"/>
</dbReference>
<dbReference type="PANTHER" id="PTHR11804:SF84">
    <property type="entry name" value="SACCHAROLYSIN"/>
    <property type="match status" value="1"/>
</dbReference>
<evidence type="ECO:0000256" key="2">
    <source>
        <dbReference type="ARBA" id="ARBA00022723"/>
    </source>
</evidence>
<evidence type="ECO:0000256" key="6">
    <source>
        <dbReference type="RuleBase" id="RU368091"/>
    </source>
</evidence>
<evidence type="ECO:0000313" key="9">
    <source>
        <dbReference type="EMBL" id="MFD1676744.1"/>
    </source>
</evidence>
<dbReference type="Gene3D" id="1.10.287.830">
    <property type="entry name" value="putative peptidase helix hairpin domain like"/>
    <property type="match status" value="1"/>
</dbReference>
<dbReference type="Pfam" id="PF01432">
    <property type="entry name" value="Peptidase_M3"/>
    <property type="match status" value="1"/>
</dbReference>
<dbReference type="InterPro" id="IPR004438">
    <property type="entry name" value="Peptidase_M3B"/>
</dbReference>
<comment type="function">
    <text evidence="6">Has oligopeptidase activity and degrades a variety of small bioactive peptides.</text>
</comment>
<feature type="domain" description="Peptidase M3A/M3B catalytic" evidence="7">
    <location>
        <begin position="224"/>
        <end position="603"/>
    </location>
</feature>
<dbReference type="NCBIfam" id="TIGR00181">
    <property type="entry name" value="pepF"/>
    <property type="match status" value="1"/>
</dbReference>
<name>A0ABW4JL54_9BACL</name>
<proteinExistence type="inferred from homology"/>
<keyword evidence="4 6" id="KW-0862">Zinc</keyword>
<evidence type="ECO:0000313" key="10">
    <source>
        <dbReference type="Proteomes" id="UP001597079"/>
    </source>
</evidence>
<comment type="cofactor">
    <cofactor evidence="6">
        <name>Zn(2+)</name>
        <dbReference type="ChEBI" id="CHEBI:29105"/>
    </cofactor>
    <text evidence="6">Binds 1 zinc ion.</text>
</comment>
<evidence type="ECO:0000256" key="3">
    <source>
        <dbReference type="ARBA" id="ARBA00022801"/>
    </source>
</evidence>
<sequence length="618" mass="70500">MLNRYRTFSLEKHWKAEPDASKKLRRREEIADEYKWDLNAIYKTEADWQKDAAELDRLLGAFAGMQGKLGESAGTLLEALRLHDKIDEIVGKLYVYAKMHLDEDTSNSQAQELQDKAFALLVKTNSAMAFFVPEVLTIDEQALKTMLEAESGLQLYRFALEEITREKPHVLSPDQEQLLASFGEVLNAPSDIFEMYNNADMVFPSIRDEDGDEVEITHGRYIQLLESKNRDVRKNAFEAVYATYEKHRNTVAAMFSANVKRGAVSARVRHFPSAREASLNSDNVPVTVYDNLIATVHEFLPSLQKYLRLRKKVLGIDDLQMYDLYTPMVQDVDWKVPFEEAKETVLQAVRVLGDEYCDIASNGFKSRWVDVYENKGKRSGAYSWGAYGTHPYMLLNYHDSLDNMFTLAHELGHSMHTYFSHRAQPSVYAGYTIFVAEVASTCNEALLLDHLLKTTDDKGKRAYILNHQLETIRGTLFRQTMFAEFEKLTHARVEQGEALTPDWLDATYAELNQQFFAAVCNVNPQIAHEWMRIPHFYTPFYVYKYATGISAAIALSRRILSEGQPAVNDYIAFLSSGGSDYPINLLRKAGVDMESPEPVREALRQFDGLVDELDNLIG</sequence>
<keyword evidence="10" id="KW-1185">Reference proteome</keyword>
<comment type="caution">
    <text evidence="9">The sequence shown here is derived from an EMBL/GenBank/DDBJ whole genome shotgun (WGS) entry which is preliminary data.</text>
</comment>
<dbReference type="CDD" id="cd09608">
    <property type="entry name" value="M3B_PepF"/>
    <property type="match status" value="1"/>
</dbReference>
<reference evidence="10" key="1">
    <citation type="journal article" date="2019" name="Int. J. Syst. Evol. Microbiol.">
        <title>The Global Catalogue of Microorganisms (GCM) 10K type strain sequencing project: providing services to taxonomists for standard genome sequencing and annotation.</title>
        <authorList>
            <consortium name="The Broad Institute Genomics Platform"/>
            <consortium name="The Broad Institute Genome Sequencing Center for Infectious Disease"/>
            <person name="Wu L."/>
            <person name="Ma J."/>
        </authorList>
    </citation>
    <scope>NUCLEOTIDE SEQUENCE [LARGE SCALE GENOMIC DNA]</scope>
    <source>
        <strain evidence="10">CGMCC 1.12286</strain>
    </source>
</reference>
<keyword evidence="3 6" id="KW-0378">Hydrolase</keyword>
<accession>A0ABW4JL54</accession>
<gene>
    <name evidence="9" type="primary">pepF</name>
    <name evidence="9" type="ORF">ACFSB2_18895</name>
</gene>
<dbReference type="Gene3D" id="1.10.1370.20">
    <property type="entry name" value="Oligoendopeptidase f, C-terminal domain"/>
    <property type="match status" value="1"/>
</dbReference>
<keyword evidence="5 6" id="KW-0482">Metalloprotease</keyword>
<organism evidence="9 10">
    <name type="scientific">Alicyclobacillus fodiniaquatilis</name>
    <dbReference type="NCBI Taxonomy" id="1661150"/>
    <lineage>
        <taxon>Bacteria</taxon>
        <taxon>Bacillati</taxon>
        <taxon>Bacillota</taxon>
        <taxon>Bacilli</taxon>
        <taxon>Bacillales</taxon>
        <taxon>Alicyclobacillaceae</taxon>
        <taxon>Alicyclobacillus</taxon>
    </lineage>
</organism>
<dbReference type="Proteomes" id="UP001597079">
    <property type="component" value="Unassembled WGS sequence"/>
</dbReference>
<dbReference type="EC" id="3.4.24.-" evidence="6"/>
<dbReference type="InterPro" id="IPR045090">
    <property type="entry name" value="Pept_M3A_M3B"/>
</dbReference>
<evidence type="ECO:0000256" key="4">
    <source>
        <dbReference type="ARBA" id="ARBA00022833"/>
    </source>
</evidence>
<dbReference type="Gene3D" id="1.20.140.70">
    <property type="entry name" value="Oligopeptidase f, N-terminal domain"/>
    <property type="match status" value="1"/>
</dbReference>
<comment type="similarity">
    <text evidence="6">Belongs to the peptidase M3B family.</text>
</comment>
<keyword evidence="1 6" id="KW-0645">Protease</keyword>
<protein>
    <recommendedName>
        <fullName evidence="6">Oligopeptidase F</fullName>
        <ecNumber evidence="6">3.4.24.-</ecNumber>
    </recommendedName>
</protein>
<dbReference type="InterPro" id="IPR001567">
    <property type="entry name" value="Pept_M3A_M3B_dom"/>
</dbReference>
<dbReference type="SUPFAM" id="SSF55486">
    <property type="entry name" value="Metalloproteases ('zincins'), catalytic domain"/>
    <property type="match status" value="1"/>
</dbReference>
<evidence type="ECO:0000256" key="5">
    <source>
        <dbReference type="ARBA" id="ARBA00023049"/>
    </source>
</evidence>
<dbReference type="InterPro" id="IPR013647">
    <property type="entry name" value="OligopepF_N_dom"/>
</dbReference>
<dbReference type="RefSeq" id="WP_377944653.1">
    <property type="nucleotide sequence ID" value="NZ_JBHUCX010000075.1"/>
</dbReference>
<evidence type="ECO:0000256" key="1">
    <source>
        <dbReference type="ARBA" id="ARBA00022670"/>
    </source>
</evidence>
<evidence type="ECO:0000259" key="8">
    <source>
        <dbReference type="Pfam" id="PF08439"/>
    </source>
</evidence>
<evidence type="ECO:0000259" key="7">
    <source>
        <dbReference type="Pfam" id="PF01432"/>
    </source>
</evidence>
<dbReference type="Pfam" id="PF08439">
    <property type="entry name" value="Peptidase_M3_N"/>
    <property type="match status" value="1"/>
</dbReference>
<dbReference type="EMBL" id="JBHUCX010000075">
    <property type="protein sequence ID" value="MFD1676744.1"/>
    <property type="molecule type" value="Genomic_DNA"/>
</dbReference>
<dbReference type="InterPro" id="IPR042088">
    <property type="entry name" value="OligoPept_F_C"/>
</dbReference>
<feature type="domain" description="Oligopeptidase F N-terminal" evidence="8">
    <location>
        <begin position="134"/>
        <end position="203"/>
    </location>
</feature>
<keyword evidence="2 6" id="KW-0479">Metal-binding</keyword>